<dbReference type="InterPro" id="IPR050330">
    <property type="entry name" value="Bact_OuterMem_StrucFunc"/>
</dbReference>
<dbReference type="SUPFAM" id="SSF103088">
    <property type="entry name" value="OmpA-like"/>
    <property type="match status" value="1"/>
</dbReference>
<dbReference type="GO" id="GO:0015288">
    <property type="term" value="F:porin activity"/>
    <property type="evidence" value="ECO:0007669"/>
    <property type="project" value="UniProtKB-KW"/>
</dbReference>
<dbReference type="OrthoDB" id="9805832at2"/>
<dbReference type="Gene3D" id="2.40.160.20">
    <property type="match status" value="1"/>
</dbReference>
<evidence type="ECO:0000256" key="11">
    <source>
        <dbReference type="SAM" id="SignalP"/>
    </source>
</evidence>
<dbReference type="GO" id="GO:0009279">
    <property type="term" value="C:cell outer membrane"/>
    <property type="evidence" value="ECO:0007669"/>
    <property type="project" value="UniProtKB-SubCell"/>
</dbReference>
<evidence type="ECO:0000256" key="3">
    <source>
        <dbReference type="ARBA" id="ARBA00022452"/>
    </source>
</evidence>
<feature type="domain" description="OmpA-like" evidence="12">
    <location>
        <begin position="216"/>
        <end position="335"/>
    </location>
</feature>
<feature type="signal peptide" evidence="11">
    <location>
        <begin position="1"/>
        <end position="26"/>
    </location>
</feature>
<dbReference type="InterPro" id="IPR027385">
    <property type="entry name" value="Beta-barrel_OMP"/>
</dbReference>
<keyword evidence="8 10" id="KW-0472">Membrane</keyword>
<evidence type="ECO:0000256" key="10">
    <source>
        <dbReference type="PROSITE-ProRule" id="PRU00473"/>
    </source>
</evidence>
<keyword evidence="6" id="KW-0406">Ion transport</keyword>
<keyword evidence="2" id="KW-0813">Transport</keyword>
<dbReference type="EMBL" id="BMDX01000002">
    <property type="protein sequence ID" value="GGA67686.1"/>
    <property type="molecule type" value="Genomic_DNA"/>
</dbReference>
<keyword evidence="14" id="KW-1185">Reference proteome</keyword>
<dbReference type="AlphaFoldDB" id="A0A8J2U2Q9"/>
<dbReference type="InterPro" id="IPR036737">
    <property type="entry name" value="OmpA-like_sf"/>
</dbReference>
<keyword evidence="4" id="KW-0812">Transmembrane</keyword>
<evidence type="ECO:0000313" key="14">
    <source>
        <dbReference type="Proteomes" id="UP000619743"/>
    </source>
</evidence>
<dbReference type="GO" id="GO:0046930">
    <property type="term" value="C:pore complex"/>
    <property type="evidence" value="ECO:0007669"/>
    <property type="project" value="UniProtKB-KW"/>
</dbReference>
<feature type="chain" id="PRO_5035324482" evidence="11">
    <location>
        <begin position="27"/>
        <end position="344"/>
    </location>
</feature>
<keyword evidence="3" id="KW-1134">Transmembrane beta strand</keyword>
<evidence type="ECO:0000256" key="1">
    <source>
        <dbReference type="ARBA" id="ARBA00004571"/>
    </source>
</evidence>
<dbReference type="SUPFAM" id="SSF56925">
    <property type="entry name" value="OMPA-like"/>
    <property type="match status" value="1"/>
</dbReference>
<dbReference type="PANTHER" id="PTHR30329:SF21">
    <property type="entry name" value="LIPOPROTEIN YIAD-RELATED"/>
    <property type="match status" value="1"/>
</dbReference>
<evidence type="ECO:0000256" key="7">
    <source>
        <dbReference type="ARBA" id="ARBA00023114"/>
    </source>
</evidence>
<evidence type="ECO:0000256" key="8">
    <source>
        <dbReference type="ARBA" id="ARBA00023136"/>
    </source>
</evidence>
<dbReference type="Pfam" id="PF13505">
    <property type="entry name" value="OMP_b-brl"/>
    <property type="match status" value="1"/>
</dbReference>
<comment type="caution">
    <text evidence="13">The sequence shown here is derived from an EMBL/GenBank/DDBJ whole genome shotgun (WGS) entry which is preliminary data.</text>
</comment>
<keyword evidence="7" id="KW-0626">Porin</keyword>
<evidence type="ECO:0000256" key="6">
    <source>
        <dbReference type="ARBA" id="ARBA00023065"/>
    </source>
</evidence>
<dbReference type="PANTHER" id="PTHR30329">
    <property type="entry name" value="STATOR ELEMENT OF FLAGELLAR MOTOR COMPLEX"/>
    <property type="match status" value="1"/>
</dbReference>
<dbReference type="Gene3D" id="3.30.1330.60">
    <property type="entry name" value="OmpA-like domain"/>
    <property type="match status" value="1"/>
</dbReference>
<dbReference type="RefSeq" id="WP_087504390.1">
    <property type="nucleotide sequence ID" value="NZ_BMDX01000002.1"/>
</dbReference>
<proteinExistence type="predicted"/>
<accession>A0A8J2U2Q9</accession>
<evidence type="ECO:0000313" key="13">
    <source>
        <dbReference type="EMBL" id="GGA67686.1"/>
    </source>
</evidence>
<keyword evidence="5 11" id="KW-0732">Signal</keyword>
<sequence length="344" mass="37848">MSKPAKLLSFVALSISAVLNSTSAQAEEGYKYYVGGQIGHAEMDSGHKHSSGAAVQRGPMFGGQFGIQPFSNDHWELRFRADYSELDVEDISDDESAWWYALDALYFFNGDYNYIFAGPHYEDFDSDEQAGAHIGLGARYHFNENWALTGEVQGLYGFEESTTDFVASIGLLYFFGQQAAAATVADDDRDGVSNNLDKCPDTPLGHSVDAEGCTRFYEQAIVKQVTILFAHDDATVPARSYNNVAEIADFMAAHPQLDIVIEGHTSLVGSATYNQKLSERRADAVKQLLIERYQVAEQRISALGYGETRPAVEPEQTADDAAANRRIMVEMNASKRTAITNDGQ</sequence>
<protein>
    <submittedName>
        <fullName evidence="13">Porin</fullName>
    </submittedName>
</protein>
<dbReference type="GO" id="GO:0006811">
    <property type="term" value="P:monoatomic ion transport"/>
    <property type="evidence" value="ECO:0007669"/>
    <property type="project" value="UniProtKB-KW"/>
</dbReference>
<evidence type="ECO:0000256" key="2">
    <source>
        <dbReference type="ARBA" id="ARBA00022448"/>
    </source>
</evidence>
<evidence type="ECO:0000256" key="9">
    <source>
        <dbReference type="ARBA" id="ARBA00023237"/>
    </source>
</evidence>
<dbReference type="PROSITE" id="PS51123">
    <property type="entry name" value="OMPA_2"/>
    <property type="match status" value="1"/>
</dbReference>
<dbReference type="Proteomes" id="UP000619743">
    <property type="component" value="Unassembled WGS sequence"/>
</dbReference>
<evidence type="ECO:0000259" key="12">
    <source>
        <dbReference type="PROSITE" id="PS51123"/>
    </source>
</evidence>
<organism evidence="13 14">
    <name type="scientific">Neiella marina</name>
    <dbReference type="NCBI Taxonomy" id="508461"/>
    <lineage>
        <taxon>Bacteria</taxon>
        <taxon>Pseudomonadati</taxon>
        <taxon>Pseudomonadota</taxon>
        <taxon>Gammaproteobacteria</taxon>
        <taxon>Alteromonadales</taxon>
        <taxon>Echinimonadaceae</taxon>
        <taxon>Neiella</taxon>
    </lineage>
</organism>
<dbReference type="Pfam" id="PF00691">
    <property type="entry name" value="OmpA"/>
    <property type="match status" value="1"/>
</dbReference>
<comment type="subcellular location">
    <subcellularLocation>
        <location evidence="1">Cell outer membrane</location>
        <topology evidence="1">Multi-pass membrane protein</topology>
    </subcellularLocation>
</comment>
<gene>
    <name evidence="13" type="ORF">GCM10011369_06660</name>
</gene>
<name>A0A8J2U2Q9_9GAMM</name>
<keyword evidence="9" id="KW-0998">Cell outer membrane</keyword>
<dbReference type="PRINTS" id="PR01021">
    <property type="entry name" value="OMPADOMAIN"/>
</dbReference>
<evidence type="ECO:0000256" key="5">
    <source>
        <dbReference type="ARBA" id="ARBA00022729"/>
    </source>
</evidence>
<dbReference type="InterPro" id="IPR011250">
    <property type="entry name" value="OMP/PagP_B-barrel"/>
</dbReference>
<evidence type="ECO:0000256" key="4">
    <source>
        <dbReference type="ARBA" id="ARBA00022692"/>
    </source>
</evidence>
<reference evidence="14" key="1">
    <citation type="journal article" date="2019" name="Int. J. Syst. Evol. Microbiol.">
        <title>The Global Catalogue of Microorganisms (GCM) 10K type strain sequencing project: providing services to taxonomists for standard genome sequencing and annotation.</title>
        <authorList>
            <consortium name="The Broad Institute Genomics Platform"/>
            <consortium name="The Broad Institute Genome Sequencing Center for Infectious Disease"/>
            <person name="Wu L."/>
            <person name="Ma J."/>
        </authorList>
    </citation>
    <scope>NUCLEOTIDE SEQUENCE [LARGE SCALE GENOMIC DNA]</scope>
    <source>
        <strain evidence="14">CGMCC 1.10130</strain>
    </source>
</reference>
<dbReference type="InterPro" id="IPR006665">
    <property type="entry name" value="OmpA-like"/>
</dbReference>
<dbReference type="CDD" id="cd07185">
    <property type="entry name" value="OmpA_C-like"/>
    <property type="match status" value="1"/>
</dbReference>
<dbReference type="InterPro" id="IPR006664">
    <property type="entry name" value="OMP_bac"/>
</dbReference>